<keyword evidence="2" id="KW-0808">Transferase</keyword>
<sequence length="132" mass="15182">MFNSYPFPIFDAVYLKETMASHIVYFGVRDNHRLIAASSCEMDVTHQNVEMTDFATLDAYRSKGLASFLLTQMEREMRLHGILTAYTIARSMSYGMNITFGKNRYTFAGTLFNNTDISGEIESMNVWYKALR</sequence>
<dbReference type="Pfam" id="PF00583">
    <property type="entry name" value="Acetyltransf_1"/>
    <property type="match status" value="1"/>
</dbReference>
<gene>
    <name evidence="2" type="primary">yodP_5</name>
    <name evidence="2" type="ORF">SDC9_209344</name>
</gene>
<evidence type="ECO:0000313" key="2">
    <source>
        <dbReference type="EMBL" id="MPN61606.1"/>
    </source>
</evidence>
<dbReference type="PROSITE" id="PS51186">
    <property type="entry name" value="GNAT"/>
    <property type="match status" value="1"/>
</dbReference>
<keyword evidence="2" id="KW-0012">Acyltransferase</keyword>
<dbReference type="EMBL" id="VSSQ01138445">
    <property type="protein sequence ID" value="MPN61606.1"/>
    <property type="molecule type" value="Genomic_DNA"/>
</dbReference>
<organism evidence="2">
    <name type="scientific">bioreactor metagenome</name>
    <dbReference type="NCBI Taxonomy" id="1076179"/>
    <lineage>
        <taxon>unclassified sequences</taxon>
        <taxon>metagenomes</taxon>
        <taxon>ecological metagenomes</taxon>
    </lineage>
</organism>
<dbReference type="GO" id="GO:0016747">
    <property type="term" value="F:acyltransferase activity, transferring groups other than amino-acyl groups"/>
    <property type="evidence" value="ECO:0007669"/>
    <property type="project" value="InterPro"/>
</dbReference>
<accession>A0A645JDR4</accession>
<dbReference type="AlphaFoldDB" id="A0A645JDR4"/>
<dbReference type="CDD" id="cd04301">
    <property type="entry name" value="NAT_SF"/>
    <property type="match status" value="1"/>
</dbReference>
<reference evidence="2" key="1">
    <citation type="submission" date="2019-08" db="EMBL/GenBank/DDBJ databases">
        <authorList>
            <person name="Kucharzyk K."/>
            <person name="Murdoch R.W."/>
            <person name="Higgins S."/>
            <person name="Loffler F."/>
        </authorList>
    </citation>
    <scope>NUCLEOTIDE SEQUENCE</scope>
</reference>
<name>A0A645JDR4_9ZZZZ</name>
<proteinExistence type="predicted"/>
<dbReference type="Gene3D" id="3.40.630.30">
    <property type="match status" value="1"/>
</dbReference>
<dbReference type="InterPro" id="IPR000182">
    <property type="entry name" value="GNAT_dom"/>
</dbReference>
<comment type="caution">
    <text evidence="2">The sequence shown here is derived from an EMBL/GenBank/DDBJ whole genome shotgun (WGS) entry which is preliminary data.</text>
</comment>
<protein>
    <submittedName>
        <fullName evidence="2">N-acetyltransferase YodP</fullName>
        <ecNumber evidence="2">2.3.1.-</ecNumber>
    </submittedName>
</protein>
<feature type="domain" description="N-acetyltransferase" evidence="1">
    <location>
        <begin position="1"/>
        <end position="116"/>
    </location>
</feature>
<dbReference type="EC" id="2.3.1.-" evidence="2"/>
<dbReference type="InterPro" id="IPR016181">
    <property type="entry name" value="Acyl_CoA_acyltransferase"/>
</dbReference>
<dbReference type="SUPFAM" id="SSF55729">
    <property type="entry name" value="Acyl-CoA N-acyltransferases (Nat)"/>
    <property type="match status" value="1"/>
</dbReference>
<evidence type="ECO:0000259" key="1">
    <source>
        <dbReference type="PROSITE" id="PS51186"/>
    </source>
</evidence>